<reference evidence="2 3" key="1">
    <citation type="submission" date="2009-09" db="EMBL/GenBank/DDBJ databases">
        <authorList>
            <person name="Weinstock G."/>
            <person name="Sodergren E."/>
            <person name="Clifton S."/>
            <person name="Fulton L."/>
            <person name="Fulton B."/>
            <person name="Courtney L."/>
            <person name="Fronick C."/>
            <person name="Harrison M."/>
            <person name="Strong C."/>
            <person name="Farmer C."/>
            <person name="Delahaunty K."/>
            <person name="Markovic C."/>
            <person name="Hall O."/>
            <person name="Minx P."/>
            <person name="Tomlinson C."/>
            <person name="Mitreva M."/>
            <person name="Nelson J."/>
            <person name="Hou S."/>
            <person name="Wollam A."/>
            <person name="Pepin K.H."/>
            <person name="Johnson M."/>
            <person name="Bhonagiri V."/>
            <person name="Nash W.E."/>
            <person name="Warren W."/>
            <person name="Chinwalla A."/>
            <person name="Mardis E.R."/>
            <person name="Wilson R.K."/>
        </authorList>
    </citation>
    <scope>NUCLEOTIDE SEQUENCE [LARGE SCALE GENOMIC DNA]</scope>
    <source>
        <strain evidence="3">ATCC 35185 / DSM 20758 / VPI D19B-28</strain>
    </source>
</reference>
<evidence type="ECO:0000313" key="2">
    <source>
        <dbReference type="EMBL" id="EEX77031.1"/>
    </source>
</evidence>
<evidence type="ECO:0000256" key="1">
    <source>
        <dbReference type="SAM" id="SignalP"/>
    </source>
</evidence>
<gene>
    <name evidence="2" type="ORF">SELSPUOL_01592</name>
</gene>
<accession>C9LVU7</accession>
<evidence type="ECO:0000313" key="3">
    <source>
        <dbReference type="Proteomes" id="UP000003505"/>
    </source>
</evidence>
<dbReference type="AlphaFoldDB" id="C9LVU7"/>
<organism evidence="2 3">
    <name type="scientific">Selenomonas sputigena (strain ATCC 35185 / DSM 20758 / CCUG 44933 / VPI D19B-28)</name>
    <dbReference type="NCBI Taxonomy" id="546271"/>
    <lineage>
        <taxon>Bacteria</taxon>
        <taxon>Bacillati</taxon>
        <taxon>Bacillota</taxon>
        <taxon>Negativicutes</taxon>
        <taxon>Selenomonadales</taxon>
        <taxon>Selenomonadaceae</taxon>
        <taxon>Selenomonas</taxon>
    </lineage>
</organism>
<comment type="caution">
    <text evidence="2">The sequence shown here is derived from an EMBL/GenBank/DDBJ whole genome shotgun (WGS) entry which is preliminary data.</text>
</comment>
<feature type="chain" id="PRO_5002997576" evidence="1">
    <location>
        <begin position="33"/>
        <end position="134"/>
    </location>
</feature>
<protein>
    <submittedName>
        <fullName evidence="2">Uncharacterized protein</fullName>
    </submittedName>
</protein>
<name>C9LVU7_SELS3</name>
<feature type="signal peptide" evidence="1">
    <location>
        <begin position="1"/>
        <end position="32"/>
    </location>
</feature>
<dbReference type="Proteomes" id="UP000003505">
    <property type="component" value="Unassembled WGS sequence"/>
</dbReference>
<dbReference type="EMBL" id="ACKP02000031">
    <property type="protein sequence ID" value="EEX77031.1"/>
    <property type="molecule type" value="Genomic_DNA"/>
</dbReference>
<keyword evidence="1" id="KW-0732">Signal</keyword>
<sequence>MYSKGGVCMKRIFLAVVFALFAQVLWMPQTFAQDIWATSYDGKDIYVVTETLEKERIPTGNATSYRGMVKFVHGDALQNTAQYLYKASEDGVFLSIDGGAFFRLGGDFDGVPERYAHYMAVYDTMWKTLRNNRN</sequence>
<proteinExistence type="predicted"/>
<dbReference type="STRING" id="546271.Selsp_0188"/>